<dbReference type="Proteomes" id="UP000230781">
    <property type="component" value="Chromosome"/>
</dbReference>
<reference evidence="1 2" key="1">
    <citation type="submission" date="2017-11" db="EMBL/GenBank/DDBJ databases">
        <title>Genome sequencing of Fusobacterium periodonticum KCOM 2555.</title>
        <authorList>
            <person name="Kook J.-K."/>
            <person name="Park S.-N."/>
            <person name="Lim Y.K."/>
        </authorList>
    </citation>
    <scope>NUCLEOTIDE SEQUENCE [LARGE SCALE GENOMIC DNA]</scope>
    <source>
        <strain evidence="1 2">KCOM 2555</strain>
    </source>
</reference>
<protein>
    <submittedName>
        <fullName evidence="1">Uncharacterized protein</fullName>
    </submittedName>
</protein>
<proteinExistence type="predicted"/>
<name>A0A2D3PS48_9FUSO</name>
<evidence type="ECO:0000313" key="2">
    <source>
        <dbReference type="Proteomes" id="UP000230781"/>
    </source>
</evidence>
<sequence length="371" mass="44161">MKQKEICIYTKKELTTEKNASKDIKISKEHIIPAALGGKEIIYISESVNNSFSEIENRLITGYFKYYKVNNMIGKRGNKENLETNLIIGKVDGKEFLGYRDSNGRFFDNGLSQILLNETLFPETFQGKNDNSTEKEEKEFIEVIKKKLIEKKYKIIEFEFERKQVIIVQELDNEYLIIAVQTNEIIENKEIKLILKNLSCNFKTEEIKIKQKNNIDCKEIYSFNIKEMEWFVAKIGFNIFTYLDSEKKLILKEIFDPLRNYILNKNLRSKYLTCEIKIENRRNIILKQEINKFVELGMLLKKSFKECRNKNMEVFNKKFNEKSEGKHVLVIYKNYHNLEGILKLFEDYHHIIFTDKFTEEFKEISYSSDYV</sequence>
<gene>
    <name evidence="1" type="ORF">CTM98_07605</name>
</gene>
<evidence type="ECO:0000313" key="1">
    <source>
        <dbReference type="EMBL" id="ATV70522.1"/>
    </source>
</evidence>
<dbReference type="AlphaFoldDB" id="A0A2D3PS48"/>
<dbReference type="EMBL" id="CP024704">
    <property type="protein sequence ID" value="ATV70522.1"/>
    <property type="molecule type" value="Genomic_DNA"/>
</dbReference>
<dbReference type="RefSeq" id="WP_100026556.1">
    <property type="nucleotide sequence ID" value="NZ_CP024704.1"/>
</dbReference>
<accession>A0A2D3PS48</accession>
<organism evidence="1 2">
    <name type="scientific">Fusobacterium pseudoperiodonticum</name>
    <dbReference type="NCBI Taxonomy" id="2663009"/>
    <lineage>
        <taxon>Bacteria</taxon>
        <taxon>Fusobacteriati</taxon>
        <taxon>Fusobacteriota</taxon>
        <taxon>Fusobacteriia</taxon>
        <taxon>Fusobacteriales</taxon>
        <taxon>Fusobacteriaceae</taxon>
        <taxon>Fusobacterium</taxon>
    </lineage>
</organism>